<name>A0A1C3E611_9PLAN</name>
<dbReference type="Proteomes" id="UP000094828">
    <property type="component" value="Unassembled WGS sequence"/>
</dbReference>
<organism evidence="2 3">
    <name type="scientific">Planctopirus hydrillae</name>
    <dbReference type="NCBI Taxonomy" id="1841610"/>
    <lineage>
        <taxon>Bacteria</taxon>
        <taxon>Pseudomonadati</taxon>
        <taxon>Planctomycetota</taxon>
        <taxon>Planctomycetia</taxon>
        <taxon>Planctomycetales</taxon>
        <taxon>Planctomycetaceae</taxon>
        <taxon>Planctopirus</taxon>
    </lineage>
</organism>
<dbReference type="EMBL" id="LYDR01000152">
    <property type="protein sequence ID" value="ODA28674.1"/>
    <property type="molecule type" value="Genomic_DNA"/>
</dbReference>
<protein>
    <recommendedName>
        <fullName evidence="1">Lipoyl-binding domain-containing protein</fullName>
    </recommendedName>
</protein>
<evidence type="ECO:0000259" key="1">
    <source>
        <dbReference type="Pfam" id="PF00364"/>
    </source>
</evidence>
<sequence>MDSEQAVKTIVAPDWSTSEPMILFAWLVEVGDVVAVGDRVAEIGIQGVSRDFECPARGVVKQRLVTAGSSISAGDVLLSLSLNEDLHDSSHPMSD</sequence>
<dbReference type="Pfam" id="PF00364">
    <property type="entry name" value="Biotin_lipoyl"/>
    <property type="match status" value="1"/>
</dbReference>
<accession>A0A1C3E611</accession>
<dbReference type="STRING" id="1841610.A6X21_13425"/>
<reference evidence="2 3" key="1">
    <citation type="submission" date="2016-05" db="EMBL/GenBank/DDBJ databases">
        <title>Genomic and physiological characterization of Planctopirus sp. isolated from fresh water lake.</title>
        <authorList>
            <person name="Subhash Y."/>
            <person name="Ramana C."/>
        </authorList>
    </citation>
    <scope>NUCLEOTIDE SEQUENCE [LARGE SCALE GENOMIC DNA]</scope>
    <source>
        <strain evidence="2 3">JC280</strain>
    </source>
</reference>
<dbReference type="InterPro" id="IPR011053">
    <property type="entry name" value="Single_hybrid_motif"/>
</dbReference>
<dbReference type="Gene3D" id="2.40.50.100">
    <property type="match status" value="1"/>
</dbReference>
<dbReference type="AlphaFoldDB" id="A0A1C3E611"/>
<comment type="caution">
    <text evidence="2">The sequence shown here is derived from an EMBL/GenBank/DDBJ whole genome shotgun (WGS) entry which is preliminary data.</text>
</comment>
<evidence type="ECO:0000313" key="2">
    <source>
        <dbReference type="EMBL" id="ODA28674.1"/>
    </source>
</evidence>
<feature type="domain" description="Lipoyl-binding" evidence="1">
    <location>
        <begin position="9"/>
        <end position="79"/>
    </location>
</feature>
<evidence type="ECO:0000313" key="3">
    <source>
        <dbReference type="Proteomes" id="UP000094828"/>
    </source>
</evidence>
<dbReference type="SUPFAM" id="SSF51230">
    <property type="entry name" value="Single hybrid motif"/>
    <property type="match status" value="1"/>
</dbReference>
<keyword evidence="3" id="KW-1185">Reference proteome</keyword>
<gene>
    <name evidence="2" type="ORF">A6X21_13425</name>
</gene>
<dbReference type="CDD" id="cd06849">
    <property type="entry name" value="lipoyl_domain"/>
    <property type="match status" value="1"/>
</dbReference>
<dbReference type="InterPro" id="IPR000089">
    <property type="entry name" value="Biotin_lipoyl"/>
</dbReference>
<proteinExistence type="predicted"/>
<dbReference type="OrthoDB" id="215049at2"/>
<dbReference type="RefSeq" id="WP_068852197.1">
    <property type="nucleotide sequence ID" value="NZ_LYDR01000152.1"/>
</dbReference>